<protein>
    <submittedName>
        <fullName evidence="1">Uncharacterized protein</fullName>
    </submittedName>
</protein>
<organism evidence="1 2">
    <name type="scientific">Amphibiibacter pelophylacis</name>
    <dbReference type="NCBI Taxonomy" id="1799477"/>
    <lineage>
        <taxon>Bacteria</taxon>
        <taxon>Pseudomonadati</taxon>
        <taxon>Pseudomonadota</taxon>
        <taxon>Betaproteobacteria</taxon>
        <taxon>Burkholderiales</taxon>
        <taxon>Sphaerotilaceae</taxon>
        <taxon>Amphibiibacter</taxon>
    </lineage>
</organism>
<proteinExistence type="predicted"/>
<dbReference type="EMBL" id="JAWDIE010000015">
    <property type="protein sequence ID" value="MEJ7138796.1"/>
    <property type="molecule type" value="Genomic_DNA"/>
</dbReference>
<comment type="caution">
    <text evidence="1">The sequence shown here is derived from an EMBL/GenBank/DDBJ whole genome shotgun (WGS) entry which is preliminary data.</text>
</comment>
<accession>A0ACC6P3I3</accession>
<dbReference type="Proteomes" id="UP001364695">
    <property type="component" value="Unassembled WGS sequence"/>
</dbReference>
<reference evidence="1" key="1">
    <citation type="submission" date="2023-10" db="EMBL/GenBank/DDBJ databases">
        <title>Amphibacter perezi, gen. nov., sp. nov. a novel taxa of the family Comamonadaceae, class Betaproteobacteria isolated from the skin microbiota of Pelophylax perezi from different populations.</title>
        <authorList>
            <person name="Costa S."/>
            <person name="Proenca D.N."/>
            <person name="Lopes I."/>
            <person name="Morais P.V."/>
        </authorList>
    </citation>
    <scope>NUCLEOTIDE SEQUENCE</scope>
    <source>
        <strain evidence="1">SL12-8</strain>
    </source>
</reference>
<gene>
    <name evidence="1" type="ORF">RV045_10220</name>
</gene>
<evidence type="ECO:0000313" key="2">
    <source>
        <dbReference type="Proteomes" id="UP001364695"/>
    </source>
</evidence>
<name>A0ACC6P3I3_9BURK</name>
<keyword evidence="2" id="KW-1185">Reference proteome</keyword>
<evidence type="ECO:0000313" key="1">
    <source>
        <dbReference type="EMBL" id="MEJ7138796.1"/>
    </source>
</evidence>
<sequence length="174" mass="19153">MTPWKKPLLATAAVLALSVAAVPARADGLDTFLRSVNVQAQANLGGFPAAISAQFGVPVTQVSVITRQVRQPGDVFMIYQLSQWSGRPPLEVYDHYRRERGWGRLAQNLGIKPGSAQFQALKRGELRYVGLGSRHEVSPGSRGYDRKREHGHDDDKGRGWEHGRGHGHGNGRDH</sequence>